<dbReference type="GO" id="GO:0005886">
    <property type="term" value="C:plasma membrane"/>
    <property type="evidence" value="ECO:0007669"/>
    <property type="project" value="UniProtKB-SubCell"/>
</dbReference>
<evidence type="ECO:0000256" key="8">
    <source>
        <dbReference type="SAM" id="Phobius"/>
    </source>
</evidence>
<dbReference type="EMBL" id="STFF01000011">
    <property type="protein sequence ID" value="THU32403.1"/>
    <property type="molecule type" value="Genomic_DNA"/>
</dbReference>
<feature type="transmembrane region" description="Helical" evidence="8">
    <location>
        <begin position="103"/>
        <end position="123"/>
    </location>
</feature>
<reference evidence="9 10" key="1">
    <citation type="submission" date="2019-04" db="EMBL/GenBank/DDBJ databases">
        <title>Niastella caeni sp. nov., isolated from activated sludge.</title>
        <authorList>
            <person name="Sheng M."/>
        </authorList>
    </citation>
    <scope>NUCLEOTIDE SEQUENCE [LARGE SCALE GENOMIC DNA]</scope>
    <source>
        <strain evidence="9 10">HX-2-15</strain>
    </source>
</reference>
<dbReference type="AlphaFoldDB" id="A0A4S8HC98"/>
<feature type="transmembrane region" description="Helical" evidence="8">
    <location>
        <begin position="316"/>
        <end position="335"/>
    </location>
</feature>
<dbReference type="OrthoDB" id="517259at2"/>
<keyword evidence="5 8" id="KW-1133">Transmembrane helix</keyword>
<evidence type="ECO:0000256" key="7">
    <source>
        <dbReference type="ARBA" id="ARBA00024033"/>
    </source>
</evidence>
<keyword evidence="6 8" id="KW-0472">Membrane</keyword>
<evidence type="ECO:0000256" key="2">
    <source>
        <dbReference type="ARBA" id="ARBA00022475"/>
    </source>
</evidence>
<sequence length="447" mass="51272">MTSNKALLITVCCFLIALCLVCYKSLSWERSGAPDLRNRIVGGRLQKDDVSPYFYRWKPGDPVRYYDGANIGHSGVSNITASPFFHTLLYPLLEFQQRNIARIWLALEYLFILITGFIAYRLTKNNTQKIIVITFFTLFLLTEAWKTHVLTGQVYIVYSLLAITVYYCLTRTNKLMAAFIAGLAAIVLMLIRPNMVVFFFPFLFLVKNYSRQYLATLFIPVILLPAIYFSFDNNRTYWKDYLSAIQASAKVHQIAPLGGWALPVNGDTARLKKVEGWDVDEIMKHEKETNLVMYSENGNVFVLFDYVFKKRLSINMMGLLSGLSVVILLALYLLARKKFDIITLPNIALFGYCLYMVTDLFSPIWRHQYYGTQWLFPLLIAATVYKPANKWFYAGLLTGLLLNVVNTDYIKMEHTLGEYLILVVLLGLSMTRRLEVAGQAFGQTTKK</sequence>
<name>A0A4S8HC98_9BACT</name>
<organism evidence="9 10">
    <name type="scientific">Niastella caeni</name>
    <dbReference type="NCBI Taxonomy" id="2569763"/>
    <lineage>
        <taxon>Bacteria</taxon>
        <taxon>Pseudomonadati</taxon>
        <taxon>Bacteroidota</taxon>
        <taxon>Chitinophagia</taxon>
        <taxon>Chitinophagales</taxon>
        <taxon>Chitinophagaceae</taxon>
        <taxon>Niastella</taxon>
    </lineage>
</organism>
<comment type="similarity">
    <text evidence="7">Belongs to the glycosyltransferase 87 family.</text>
</comment>
<accession>A0A4S8HC98</accession>
<keyword evidence="3" id="KW-0808">Transferase</keyword>
<dbReference type="RefSeq" id="WP_136580245.1">
    <property type="nucleotide sequence ID" value="NZ_STFF01000011.1"/>
</dbReference>
<dbReference type="Pfam" id="PF09594">
    <property type="entry name" value="GT87"/>
    <property type="match status" value="1"/>
</dbReference>
<evidence type="ECO:0000313" key="9">
    <source>
        <dbReference type="EMBL" id="THU32403.1"/>
    </source>
</evidence>
<evidence type="ECO:0008006" key="11">
    <source>
        <dbReference type="Google" id="ProtNLM"/>
    </source>
</evidence>
<keyword evidence="2" id="KW-1003">Cell membrane</keyword>
<feature type="transmembrane region" description="Helical" evidence="8">
    <location>
        <begin position="152"/>
        <end position="169"/>
    </location>
</feature>
<evidence type="ECO:0000256" key="6">
    <source>
        <dbReference type="ARBA" id="ARBA00023136"/>
    </source>
</evidence>
<proteinExistence type="inferred from homology"/>
<evidence type="ECO:0000256" key="4">
    <source>
        <dbReference type="ARBA" id="ARBA00022692"/>
    </source>
</evidence>
<comment type="subcellular location">
    <subcellularLocation>
        <location evidence="1">Cell membrane</location>
        <topology evidence="1">Multi-pass membrane protein</topology>
    </subcellularLocation>
</comment>
<dbReference type="GO" id="GO:0016758">
    <property type="term" value="F:hexosyltransferase activity"/>
    <property type="evidence" value="ECO:0007669"/>
    <property type="project" value="InterPro"/>
</dbReference>
<evidence type="ECO:0000256" key="1">
    <source>
        <dbReference type="ARBA" id="ARBA00004651"/>
    </source>
</evidence>
<evidence type="ECO:0000256" key="3">
    <source>
        <dbReference type="ARBA" id="ARBA00022679"/>
    </source>
</evidence>
<dbReference type="InterPro" id="IPR018584">
    <property type="entry name" value="GT87"/>
</dbReference>
<comment type="caution">
    <text evidence="9">The sequence shown here is derived from an EMBL/GenBank/DDBJ whole genome shotgun (WGS) entry which is preliminary data.</text>
</comment>
<dbReference type="Proteomes" id="UP000306918">
    <property type="component" value="Unassembled WGS sequence"/>
</dbReference>
<keyword evidence="10" id="KW-1185">Reference proteome</keyword>
<feature type="transmembrane region" description="Helical" evidence="8">
    <location>
        <begin position="176"/>
        <end position="206"/>
    </location>
</feature>
<keyword evidence="4 8" id="KW-0812">Transmembrane</keyword>
<evidence type="ECO:0000256" key="5">
    <source>
        <dbReference type="ARBA" id="ARBA00022989"/>
    </source>
</evidence>
<feature type="transmembrane region" description="Helical" evidence="8">
    <location>
        <begin position="341"/>
        <end position="357"/>
    </location>
</feature>
<evidence type="ECO:0000313" key="10">
    <source>
        <dbReference type="Proteomes" id="UP000306918"/>
    </source>
</evidence>
<feature type="transmembrane region" description="Helical" evidence="8">
    <location>
        <begin position="212"/>
        <end position="231"/>
    </location>
</feature>
<protein>
    <recommendedName>
        <fullName evidence="11">Glycosyltransferase RgtA/B/C/D-like domain-containing protein</fullName>
    </recommendedName>
</protein>
<gene>
    <name evidence="9" type="ORF">FAM09_26790</name>
</gene>